<dbReference type="RefSeq" id="WP_006823839.1">
    <property type="nucleotide sequence ID" value="NZ_CAFW01000103.1"/>
</dbReference>
<proteinExistence type="predicted"/>
<organism evidence="1 2">
    <name type="scientific">Corynebacterium casei UCMA 3821</name>
    <dbReference type="NCBI Taxonomy" id="1110505"/>
    <lineage>
        <taxon>Bacteria</taxon>
        <taxon>Bacillati</taxon>
        <taxon>Actinomycetota</taxon>
        <taxon>Actinomycetes</taxon>
        <taxon>Mycobacteriales</taxon>
        <taxon>Corynebacteriaceae</taxon>
        <taxon>Corynebacterium</taxon>
    </lineage>
</organism>
<comment type="caution">
    <text evidence="1">The sequence shown here is derived from an EMBL/GenBank/DDBJ whole genome shotgun (WGS) entry which is preliminary data.</text>
</comment>
<name>G7I1U8_9CORY</name>
<protein>
    <submittedName>
        <fullName evidence="1">Uncharacterized protein</fullName>
    </submittedName>
</protein>
<evidence type="ECO:0000313" key="1">
    <source>
        <dbReference type="EMBL" id="CCE56413.1"/>
    </source>
</evidence>
<reference evidence="1 2" key="1">
    <citation type="journal article" date="2012" name="J. Bacteriol.">
        <title>Genome Sequence of Corynebacterium casei UCMA 3821, Isolated from a Smear-Ripened Cheese.</title>
        <authorList>
            <person name="Monnet C."/>
            <person name="Loux V."/>
            <person name="Bento P."/>
            <person name="Gibrat J.F."/>
            <person name="Straub C."/>
            <person name="Bonnarme P."/>
            <person name="Landaud S."/>
            <person name="Irlinger F."/>
        </authorList>
    </citation>
    <scope>NUCLEOTIDE SEQUENCE [LARGE SCALE GENOMIC DNA]</scope>
    <source>
        <strain evidence="1 2">UCMA 3821</strain>
    </source>
</reference>
<dbReference type="AlphaFoldDB" id="G7I1U8"/>
<dbReference type="Proteomes" id="UP000004840">
    <property type="component" value="Unassembled WGS sequence"/>
</dbReference>
<gene>
    <name evidence="1" type="ORF">CCAS_14845</name>
</gene>
<sequence>MELRGILRELNNPNSVIHGVVSTAAVTGLALVEPRKLTTGRRLAYRSAIAGLTAWVMHASLRPVNEDDFDIVGPVGRAAITTGSAGAVFGIAEVGEKLDARLYDSIKRAGVRHPRLWMATGEGAVSAAAWWLGRRFDNGGISFEDIFNEAFEEAMEEEERVAPNRTLHEVPDNLRAIISAMLEATDEFGAPQLREQLAAASVYHWNGAEPDFNAGQFHVPNHIPRLVPGNYRFPVIGRFTALGDLTFTIQFFVDDGYLGSVHIEDSGDWTQEQLDRWEEICEDVPERDIIPSPDEVELLIETNSGYQPVER</sequence>
<evidence type="ECO:0000313" key="2">
    <source>
        <dbReference type="Proteomes" id="UP000004840"/>
    </source>
</evidence>
<dbReference type="EMBL" id="CAFW01000103">
    <property type="protein sequence ID" value="CCE56413.1"/>
    <property type="molecule type" value="Genomic_DNA"/>
</dbReference>
<accession>G7I1U8</accession>